<organism evidence="2 3">
    <name type="scientific">Zasmidium cellare</name>
    <name type="common">Wine cellar mold</name>
    <name type="synonym">Racodium cellare</name>
    <dbReference type="NCBI Taxonomy" id="395010"/>
    <lineage>
        <taxon>Eukaryota</taxon>
        <taxon>Fungi</taxon>
        <taxon>Dikarya</taxon>
        <taxon>Ascomycota</taxon>
        <taxon>Pezizomycotina</taxon>
        <taxon>Dothideomycetes</taxon>
        <taxon>Dothideomycetidae</taxon>
        <taxon>Mycosphaerellales</taxon>
        <taxon>Mycosphaerellaceae</taxon>
        <taxon>Zasmidium</taxon>
    </lineage>
</organism>
<comment type="caution">
    <text evidence="2">The sequence shown here is derived from an EMBL/GenBank/DDBJ whole genome shotgun (WGS) entry which is preliminary data.</text>
</comment>
<dbReference type="Proteomes" id="UP001305779">
    <property type="component" value="Unassembled WGS sequence"/>
</dbReference>
<sequence>MDQIYQLKVAESRHWWLEGSSAPPWRVHGLRFRASGELRVANASIKDKDGMFTKMISIIFKGLENECRQGKTDPKQRRRIQNRINQRTCRTKRRALAGCSNSERYDDSTIDEDDSLTSETSSTNNDPGQVSCLRPNPASFSTPFEGTMDELGLVINQNFRDAIRANLTSQGDDSEHVSKLQLNELSQGFTNPYPVLAAIQHQ</sequence>
<evidence type="ECO:0008006" key="4">
    <source>
        <dbReference type="Google" id="ProtNLM"/>
    </source>
</evidence>
<name>A0ABR0F5A2_ZASCE</name>
<reference evidence="2 3" key="1">
    <citation type="journal article" date="2023" name="G3 (Bethesda)">
        <title>A chromosome-level genome assembly of Zasmidium syzygii isolated from banana leaves.</title>
        <authorList>
            <person name="van Westerhoven A.C."/>
            <person name="Mehrabi R."/>
            <person name="Talebi R."/>
            <person name="Steentjes M.B.F."/>
            <person name="Corcolon B."/>
            <person name="Chong P.A."/>
            <person name="Kema G.H.J."/>
            <person name="Seidl M.F."/>
        </authorList>
    </citation>
    <scope>NUCLEOTIDE SEQUENCE [LARGE SCALE GENOMIC DNA]</scope>
    <source>
        <strain evidence="2 3">P124</strain>
    </source>
</reference>
<evidence type="ECO:0000313" key="2">
    <source>
        <dbReference type="EMBL" id="KAK4508481.1"/>
    </source>
</evidence>
<keyword evidence="3" id="KW-1185">Reference proteome</keyword>
<dbReference type="EMBL" id="JAXOVC010000001">
    <property type="protein sequence ID" value="KAK4508481.1"/>
    <property type="molecule type" value="Genomic_DNA"/>
</dbReference>
<accession>A0ABR0F5A2</accession>
<evidence type="ECO:0000313" key="3">
    <source>
        <dbReference type="Proteomes" id="UP001305779"/>
    </source>
</evidence>
<feature type="region of interest" description="Disordered" evidence="1">
    <location>
        <begin position="100"/>
        <end position="139"/>
    </location>
</feature>
<protein>
    <recommendedName>
        <fullName evidence="4">BZIP domain-containing protein</fullName>
    </recommendedName>
</protein>
<proteinExistence type="predicted"/>
<evidence type="ECO:0000256" key="1">
    <source>
        <dbReference type="SAM" id="MobiDB-lite"/>
    </source>
</evidence>
<gene>
    <name evidence="2" type="ORF">PRZ48_002220</name>
</gene>